<reference evidence="10" key="1">
    <citation type="submission" date="2023-05" db="EMBL/GenBank/DDBJ databases">
        <authorList>
            <person name="Huff M."/>
        </authorList>
    </citation>
    <scope>NUCLEOTIDE SEQUENCE</scope>
</reference>
<evidence type="ECO:0000256" key="2">
    <source>
        <dbReference type="ARBA" id="ARBA00004123"/>
    </source>
</evidence>
<evidence type="ECO:0000256" key="1">
    <source>
        <dbReference type="ARBA" id="ARBA00001968"/>
    </source>
</evidence>
<dbReference type="AlphaFoldDB" id="A0AAD2EC03"/>
<keyword evidence="4" id="KW-0540">Nuclease</keyword>
<feature type="domain" description="DDE Tnp4" evidence="9">
    <location>
        <begin position="256"/>
        <end position="398"/>
    </location>
</feature>
<comment type="subcellular location">
    <subcellularLocation>
        <location evidence="2">Nucleus</location>
    </subcellularLocation>
</comment>
<dbReference type="GO" id="GO:0004518">
    <property type="term" value="F:nuclease activity"/>
    <property type="evidence" value="ECO:0007669"/>
    <property type="project" value="UniProtKB-KW"/>
</dbReference>
<protein>
    <recommendedName>
        <fullName evidence="9">DDE Tnp4 domain-containing protein</fullName>
    </recommendedName>
</protein>
<keyword evidence="7" id="KW-0539">Nucleus</keyword>
<organism evidence="10 11">
    <name type="scientific">Fraxinus pennsylvanica</name>
    <dbReference type="NCBI Taxonomy" id="56036"/>
    <lineage>
        <taxon>Eukaryota</taxon>
        <taxon>Viridiplantae</taxon>
        <taxon>Streptophyta</taxon>
        <taxon>Embryophyta</taxon>
        <taxon>Tracheophyta</taxon>
        <taxon>Spermatophyta</taxon>
        <taxon>Magnoliopsida</taxon>
        <taxon>eudicotyledons</taxon>
        <taxon>Gunneridae</taxon>
        <taxon>Pentapetalae</taxon>
        <taxon>asterids</taxon>
        <taxon>lamiids</taxon>
        <taxon>Lamiales</taxon>
        <taxon>Oleaceae</taxon>
        <taxon>Oleeae</taxon>
        <taxon>Fraxinus</taxon>
    </lineage>
</organism>
<accession>A0AAD2EC03</accession>
<evidence type="ECO:0000256" key="7">
    <source>
        <dbReference type="ARBA" id="ARBA00023242"/>
    </source>
</evidence>
<evidence type="ECO:0000313" key="11">
    <source>
        <dbReference type="Proteomes" id="UP000834106"/>
    </source>
</evidence>
<keyword evidence="5" id="KW-0479">Metal-binding</keyword>
<gene>
    <name evidence="10" type="ORF">FPE_LOCUS29841</name>
</gene>
<evidence type="ECO:0000256" key="4">
    <source>
        <dbReference type="ARBA" id="ARBA00022722"/>
    </source>
</evidence>
<name>A0AAD2EC03_9LAMI</name>
<comment type="cofactor">
    <cofactor evidence="1">
        <name>a divalent metal cation</name>
        <dbReference type="ChEBI" id="CHEBI:60240"/>
    </cofactor>
</comment>
<evidence type="ECO:0000259" key="9">
    <source>
        <dbReference type="Pfam" id="PF13359"/>
    </source>
</evidence>
<evidence type="ECO:0000256" key="6">
    <source>
        <dbReference type="ARBA" id="ARBA00022801"/>
    </source>
</evidence>
<comment type="similarity">
    <text evidence="3">Belongs to the HARBI1 family.</text>
</comment>
<evidence type="ECO:0000313" key="10">
    <source>
        <dbReference type="EMBL" id="CAI9782411.1"/>
    </source>
</evidence>
<keyword evidence="11" id="KW-1185">Reference proteome</keyword>
<dbReference type="GO" id="GO:0016787">
    <property type="term" value="F:hydrolase activity"/>
    <property type="evidence" value="ECO:0007669"/>
    <property type="project" value="UniProtKB-KW"/>
</dbReference>
<keyword evidence="6" id="KW-0378">Hydrolase</keyword>
<feature type="region of interest" description="Disordered" evidence="8">
    <location>
        <begin position="1"/>
        <end position="23"/>
    </location>
</feature>
<dbReference type="Proteomes" id="UP000834106">
    <property type="component" value="Chromosome 19"/>
</dbReference>
<dbReference type="EMBL" id="OU503054">
    <property type="protein sequence ID" value="CAI9782411.1"/>
    <property type="molecule type" value="Genomic_DNA"/>
</dbReference>
<dbReference type="GO" id="GO:0046872">
    <property type="term" value="F:metal ion binding"/>
    <property type="evidence" value="ECO:0007669"/>
    <property type="project" value="UniProtKB-KW"/>
</dbReference>
<proteinExistence type="inferred from homology"/>
<sequence length="449" mass="50367">MATTGGASKRTKKKRRKTAKRFKAKPKTELIEPETTLLRSSSTTCHHHRHLSELIPHLISTTSAAHSFLLHHDLHLLPSQSLTLESLLSSTAISLTNLHSLLSLPLPTTPPPPPPQQENWFHRFLSSPDYDPRWVQFFNLSKPSFTLLLRLLTPSLTSLHPLPPNAALAATLFRLAHAAPFSAISRRFTIDSPTACRAFYVVCKAIVDNLGHLFEFNSDINRIIVGFGWISLPNCCGVLGIEKFELDGRSMDESGSLFVQALVDSEGRFLDVSAGWPHGERPKDLLKKSKLFSGIENSKEYLNGPPFELNNGNSIPQYILGKSYYPVLPWLLTPFSEKNAELSSVQLAFNDVHSKGMELVGTAFAKVKKRWKVVGKKWKEQCIEAFPFVIVSCCLLHNFLIKCSEVLPNDNVELRRNIEFPEFDGEDDESGKRTRDALALHLSRVSQRV</sequence>
<evidence type="ECO:0000256" key="5">
    <source>
        <dbReference type="ARBA" id="ARBA00022723"/>
    </source>
</evidence>
<dbReference type="PANTHER" id="PTHR22930:SF242">
    <property type="entry name" value="LOW PROTEIN: NUCLEASE-LIKE PROTEIN"/>
    <property type="match status" value="1"/>
</dbReference>
<dbReference type="GO" id="GO:0005634">
    <property type="term" value="C:nucleus"/>
    <property type="evidence" value="ECO:0007669"/>
    <property type="project" value="UniProtKB-SubCell"/>
</dbReference>
<dbReference type="PANTHER" id="PTHR22930">
    <property type="match status" value="1"/>
</dbReference>
<feature type="compositionally biased region" description="Basic residues" evidence="8">
    <location>
        <begin position="9"/>
        <end position="23"/>
    </location>
</feature>
<evidence type="ECO:0000256" key="3">
    <source>
        <dbReference type="ARBA" id="ARBA00006958"/>
    </source>
</evidence>
<dbReference type="InterPro" id="IPR027806">
    <property type="entry name" value="HARBI1_dom"/>
</dbReference>
<dbReference type="Pfam" id="PF13359">
    <property type="entry name" value="DDE_Tnp_4"/>
    <property type="match status" value="1"/>
</dbReference>
<evidence type="ECO:0000256" key="8">
    <source>
        <dbReference type="SAM" id="MobiDB-lite"/>
    </source>
</evidence>
<dbReference type="InterPro" id="IPR045249">
    <property type="entry name" value="HARBI1-like"/>
</dbReference>